<dbReference type="InterPro" id="IPR007842">
    <property type="entry name" value="HEPN_dom"/>
</dbReference>
<name>A0AAD1D2G7_SPHMI</name>
<evidence type="ECO:0000313" key="3">
    <source>
        <dbReference type="EMBL" id="RKS88644.1"/>
    </source>
</evidence>
<reference evidence="3 5" key="2">
    <citation type="submission" date="2018-10" db="EMBL/GenBank/DDBJ databases">
        <title>Genomic Encyclopedia of Type Strains, Phase IV (KMG-IV): sequencing the most valuable type-strain genomes for metagenomic binning, comparative biology and taxonomic classification.</title>
        <authorList>
            <person name="Goeker M."/>
        </authorList>
    </citation>
    <scope>NUCLEOTIDE SEQUENCE [LARGE SCALE GENOMIC DNA]</scope>
    <source>
        <strain evidence="3 5">DSM 19791</strain>
    </source>
</reference>
<proteinExistence type="predicted"/>
<dbReference type="AlphaFoldDB" id="A0AAD1D2G7"/>
<dbReference type="Proteomes" id="UP000276029">
    <property type="component" value="Unassembled WGS sequence"/>
</dbReference>
<dbReference type="SMART" id="SM00748">
    <property type="entry name" value="HEPN"/>
    <property type="match status" value="1"/>
</dbReference>
<evidence type="ECO:0000313" key="5">
    <source>
        <dbReference type="Proteomes" id="UP000276029"/>
    </source>
</evidence>
<protein>
    <submittedName>
        <fullName evidence="2">Nucleotidyltransferase</fullName>
    </submittedName>
</protein>
<dbReference type="Pfam" id="PF05168">
    <property type="entry name" value="HEPN"/>
    <property type="match status" value="1"/>
</dbReference>
<dbReference type="PANTHER" id="PTHR33933:SF1">
    <property type="entry name" value="PROTEIN ADENYLYLTRANSFERASE MNTA-RELATED"/>
    <property type="match status" value="1"/>
</dbReference>
<evidence type="ECO:0000313" key="2">
    <source>
        <dbReference type="EMBL" id="BBE32390.1"/>
    </source>
</evidence>
<dbReference type="InterPro" id="IPR052548">
    <property type="entry name" value="Type_VII_TA_antitoxin"/>
</dbReference>
<dbReference type="PANTHER" id="PTHR33933">
    <property type="entry name" value="NUCLEOTIDYLTRANSFERASE"/>
    <property type="match status" value="1"/>
</dbReference>
<dbReference type="InterPro" id="IPR043519">
    <property type="entry name" value="NT_sf"/>
</dbReference>
<dbReference type="EMBL" id="AP018711">
    <property type="protein sequence ID" value="BBE32390.1"/>
    <property type="molecule type" value="Genomic_DNA"/>
</dbReference>
<dbReference type="Gene3D" id="3.30.460.10">
    <property type="entry name" value="Beta Polymerase, domain 2"/>
    <property type="match status" value="1"/>
</dbReference>
<evidence type="ECO:0000313" key="4">
    <source>
        <dbReference type="Proteomes" id="UP000275727"/>
    </source>
</evidence>
<dbReference type="CDD" id="cd05403">
    <property type="entry name" value="NT_KNTase_like"/>
    <property type="match status" value="1"/>
</dbReference>
<dbReference type="KEGG" id="smic:SmB9_00480"/>
<dbReference type="Proteomes" id="UP000275727">
    <property type="component" value="Chromosome"/>
</dbReference>
<dbReference type="SUPFAM" id="SSF81593">
    <property type="entry name" value="Nucleotidyltransferase substrate binding subunit/domain"/>
    <property type="match status" value="1"/>
</dbReference>
<dbReference type="Gene3D" id="1.20.120.330">
    <property type="entry name" value="Nucleotidyltransferases domain 2"/>
    <property type="match status" value="1"/>
</dbReference>
<gene>
    <name evidence="3" type="ORF">DFR51_1842</name>
    <name evidence="2" type="ORF">SmB9_00480</name>
</gene>
<evidence type="ECO:0000259" key="1">
    <source>
        <dbReference type="PROSITE" id="PS50910"/>
    </source>
</evidence>
<dbReference type="RefSeq" id="WP_121050080.1">
    <property type="nucleotide sequence ID" value="NZ_AP018711.1"/>
</dbReference>
<organism evidence="2 4">
    <name type="scientific">Sphingosinicella microcystinivorans</name>
    <dbReference type="NCBI Taxonomy" id="335406"/>
    <lineage>
        <taxon>Bacteria</taxon>
        <taxon>Pseudomonadati</taxon>
        <taxon>Pseudomonadota</taxon>
        <taxon>Alphaproteobacteria</taxon>
        <taxon>Sphingomonadales</taxon>
        <taxon>Sphingosinicellaceae</taxon>
        <taxon>Sphingosinicella</taxon>
    </lineage>
</organism>
<sequence>MRTDLDHLPERKRRELERAVRILFEEFDDALAGRNAPHRKAGRILKVILYGSHARGDWVEDPVGGYVSDYDLLVVVNHEELADPIEYWAKADDHLMREVTLTRAIGVPVNFIVHSLADVNGQLRKGRPFFVDIVRDGILLYEAPDHPFDRPGKLAPEEARAEARASYDEWFPSATEFLELGLIARREGMENKAAFLFHQAAEQYYHCVLLVLTLYSPKSHKLNFLRSRCEALDDRLIAAWPRDTKVAQRCFELLRQAYVNARYSPHYKITPEELAFLSERIAVLQGLVETICKERLDG</sequence>
<accession>A0AAD1D2G7</accession>
<dbReference type="SUPFAM" id="SSF81301">
    <property type="entry name" value="Nucleotidyltransferase"/>
    <property type="match status" value="1"/>
</dbReference>
<feature type="domain" description="HEPN" evidence="1">
    <location>
        <begin position="171"/>
        <end position="291"/>
    </location>
</feature>
<dbReference type="PROSITE" id="PS50910">
    <property type="entry name" value="HEPN"/>
    <property type="match status" value="1"/>
</dbReference>
<reference evidence="2 4" key="1">
    <citation type="submission" date="2018-06" db="EMBL/GenBank/DDBJ databases">
        <title>Complete Genome Sequence of the Microcystin-Degrading Bacterium Sphingosinicella microcystinivorans Strain B-9.</title>
        <authorList>
            <person name="Jin H."/>
            <person name="Nishizawa T."/>
            <person name="Guo Y."/>
            <person name="Nishizawa A."/>
            <person name="Park H."/>
            <person name="Kato H."/>
            <person name="Tsuji K."/>
            <person name="Harada K."/>
        </authorList>
    </citation>
    <scope>NUCLEOTIDE SEQUENCE [LARGE SCALE GENOMIC DNA]</scope>
    <source>
        <strain evidence="2 4">B9</strain>
    </source>
</reference>
<dbReference type="EMBL" id="RBWX01000008">
    <property type="protein sequence ID" value="RKS88644.1"/>
    <property type="molecule type" value="Genomic_DNA"/>
</dbReference>
<keyword evidence="5" id="KW-1185">Reference proteome</keyword>